<sequence length="152" mass="17225">MGCKKKLILSLCCLMVSVFCNKVNVIIDESGVVKLSLTNKKEIEENKASYSNNYSRDIGDIKTLNSLVEDNKKCELFGNYISYNECRKLAGGLIAIILTLIGVTGFLFQYLSGVPGEYIREDENSHRNIRRCCCTYRVELVEPKRPKSEINK</sequence>
<proteinExistence type="predicted"/>
<accession>A0AAV9XZS3</accession>
<keyword evidence="4" id="KW-1185">Reference proteome</keyword>
<feature type="chain" id="PRO_5043979151" evidence="2">
    <location>
        <begin position="21"/>
        <end position="152"/>
    </location>
</feature>
<keyword evidence="1" id="KW-1133">Transmembrane helix</keyword>
<evidence type="ECO:0000313" key="3">
    <source>
        <dbReference type="EMBL" id="KAK6589624.1"/>
    </source>
</evidence>
<gene>
    <name evidence="3" type="ORF">RS030_135</name>
</gene>
<comment type="caution">
    <text evidence="3">The sequence shown here is derived from an EMBL/GenBank/DDBJ whole genome shotgun (WGS) entry which is preliminary data.</text>
</comment>
<evidence type="ECO:0000256" key="1">
    <source>
        <dbReference type="SAM" id="Phobius"/>
    </source>
</evidence>
<protein>
    <submittedName>
        <fullName evidence="3">Uncharacterized protein</fullName>
    </submittedName>
</protein>
<reference evidence="3 4" key="1">
    <citation type="submission" date="2023-10" db="EMBL/GenBank/DDBJ databases">
        <title>Comparative genomics analysis reveals potential genetic determinants of host preference in Cryptosporidium xiaoi.</title>
        <authorList>
            <person name="Xiao L."/>
            <person name="Li J."/>
        </authorList>
    </citation>
    <scope>NUCLEOTIDE SEQUENCE [LARGE SCALE GENOMIC DNA]</scope>
    <source>
        <strain evidence="3 4">52996</strain>
    </source>
</reference>
<name>A0AAV9XZS3_9CRYT</name>
<keyword evidence="2" id="KW-0732">Signal</keyword>
<evidence type="ECO:0000256" key="2">
    <source>
        <dbReference type="SAM" id="SignalP"/>
    </source>
</evidence>
<evidence type="ECO:0000313" key="4">
    <source>
        <dbReference type="Proteomes" id="UP001311799"/>
    </source>
</evidence>
<keyword evidence="1" id="KW-0812">Transmembrane</keyword>
<dbReference type="AlphaFoldDB" id="A0AAV9XZS3"/>
<organism evidence="3 4">
    <name type="scientific">Cryptosporidium xiaoi</name>
    <dbReference type="NCBI Taxonomy" id="659607"/>
    <lineage>
        <taxon>Eukaryota</taxon>
        <taxon>Sar</taxon>
        <taxon>Alveolata</taxon>
        <taxon>Apicomplexa</taxon>
        <taxon>Conoidasida</taxon>
        <taxon>Coccidia</taxon>
        <taxon>Eucoccidiorida</taxon>
        <taxon>Eimeriorina</taxon>
        <taxon>Cryptosporidiidae</taxon>
        <taxon>Cryptosporidium</taxon>
    </lineage>
</organism>
<feature type="transmembrane region" description="Helical" evidence="1">
    <location>
        <begin position="89"/>
        <end position="111"/>
    </location>
</feature>
<dbReference type="Proteomes" id="UP001311799">
    <property type="component" value="Unassembled WGS sequence"/>
</dbReference>
<keyword evidence="1" id="KW-0472">Membrane</keyword>
<dbReference type="EMBL" id="JAWDEY010000011">
    <property type="protein sequence ID" value="KAK6589624.1"/>
    <property type="molecule type" value="Genomic_DNA"/>
</dbReference>
<feature type="signal peptide" evidence="2">
    <location>
        <begin position="1"/>
        <end position="20"/>
    </location>
</feature>